<feature type="domain" description="Helix-hairpin-helix DNA-binding motif class 1" evidence="1">
    <location>
        <begin position="193"/>
        <end position="212"/>
    </location>
</feature>
<evidence type="ECO:0000313" key="2">
    <source>
        <dbReference type="EMBL" id="TCS75591.1"/>
    </source>
</evidence>
<dbReference type="PANTHER" id="PTHR21180">
    <property type="entry name" value="ENDONUCLEASE/EXONUCLEASE/PHOSPHATASE FAMILY DOMAIN-CONTAINING PROTEIN 1"/>
    <property type="match status" value="1"/>
</dbReference>
<dbReference type="GO" id="GO:0003677">
    <property type="term" value="F:DNA binding"/>
    <property type="evidence" value="ECO:0007669"/>
    <property type="project" value="InterPro"/>
</dbReference>
<reference evidence="2 3" key="1">
    <citation type="submission" date="2019-03" db="EMBL/GenBank/DDBJ databases">
        <title>Genomic Encyclopedia of Type Strains, Phase IV (KMG-IV): sequencing the most valuable type-strain genomes for metagenomic binning, comparative biology and taxonomic classification.</title>
        <authorList>
            <person name="Goeker M."/>
        </authorList>
    </citation>
    <scope>NUCLEOTIDE SEQUENCE [LARGE SCALE GENOMIC DNA]</scope>
    <source>
        <strain evidence="2 3">DSM 29489</strain>
    </source>
</reference>
<dbReference type="OrthoDB" id="9790239at2"/>
<dbReference type="InterPro" id="IPR051675">
    <property type="entry name" value="Endo/Exo/Phosphatase_dom_1"/>
</dbReference>
<dbReference type="GO" id="GO:0006281">
    <property type="term" value="P:DNA repair"/>
    <property type="evidence" value="ECO:0007669"/>
    <property type="project" value="InterPro"/>
</dbReference>
<dbReference type="Pfam" id="PF12836">
    <property type="entry name" value="HHH_3"/>
    <property type="match status" value="1"/>
</dbReference>
<dbReference type="SUPFAM" id="SSF47781">
    <property type="entry name" value="RuvA domain 2-like"/>
    <property type="match status" value="1"/>
</dbReference>
<dbReference type="NCBIfam" id="TIGR00426">
    <property type="entry name" value="competence protein ComEA helix-hairpin-helix repeat region"/>
    <property type="match status" value="1"/>
</dbReference>
<protein>
    <submittedName>
        <fullName evidence="2">Competence protein ComEA</fullName>
    </submittedName>
</protein>
<dbReference type="Gene3D" id="3.10.560.10">
    <property type="entry name" value="Outer membrane lipoprotein wza domain like"/>
    <property type="match status" value="1"/>
</dbReference>
<keyword evidence="3" id="KW-1185">Reference proteome</keyword>
<comment type="caution">
    <text evidence="2">The sequence shown here is derived from an EMBL/GenBank/DDBJ whole genome shotgun (WGS) entry which is preliminary data.</text>
</comment>
<dbReference type="PANTHER" id="PTHR21180:SF32">
    <property type="entry name" value="ENDONUCLEASE_EXONUCLEASE_PHOSPHATASE FAMILY DOMAIN-CONTAINING PROTEIN 1"/>
    <property type="match status" value="1"/>
</dbReference>
<dbReference type="Gene3D" id="1.10.150.280">
    <property type="entry name" value="AF1531-like domain"/>
    <property type="match status" value="1"/>
</dbReference>
<dbReference type="SMART" id="SM00278">
    <property type="entry name" value="HhH1"/>
    <property type="match status" value="2"/>
</dbReference>
<name>A0A4V2UR89_9FIRM</name>
<gene>
    <name evidence="2" type="ORF">EDD59_12815</name>
</gene>
<feature type="domain" description="Helix-hairpin-helix DNA-binding motif class 1" evidence="1">
    <location>
        <begin position="163"/>
        <end position="182"/>
    </location>
</feature>
<dbReference type="InterPro" id="IPR004509">
    <property type="entry name" value="Competence_ComEA_HhH"/>
</dbReference>
<dbReference type="Proteomes" id="UP000295726">
    <property type="component" value="Unassembled WGS sequence"/>
</dbReference>
<dbReference type="GO" id="GO:0015627">
    <property type="term" value="C:type II protein secretion system complex"/>
    <property type="evidence" value="ECO:0007669"/>
    <property type="project" value="TreeGrafter"/>
</dbReference>
<dbReference type="PROSITE" id="PS51257">
    <property type="entry name" value="PROKAR_LIPOPROTEIN"/>
    <property type="match status" value="1"/>
</dbReference>
<sequence length="215" mass="23231">MKDRRNMGICRFLYVIFTAVVLTAGCTKEKADDFTELELGISGDKGTEATQEAPDKTKGDAVKQGEKPSSVFVYVCGAVHTPGVYELDSDSRVYEALAKAGGVTEDAADEALNQARVVTDGERIYIPTAKELEKGFVDGSMPEVTGADYEKEGKININTASKEELKSLPGIGDAKADSIISYRESNGGFQSVEDLMQVEGIKEGVYNKIKDKIII</sequence>
<organism evidence="2 3">
    <name type="scientific">Muricomes intestini</name>
    <dbReference type="NCBI Taxonomy" id="1796634"/>
    <lineage>
        <taxon>Bacteria</taxon>
        <taxon>Bacillati</taxon>
        <taxon>Bacillota</taxon>
        <taxon>Clostridia</taxon>
        <taxon>Lachnospirales</taxon>
        <taxon>Lachnospiraceae</taxon>
        <taxon>Muricomes</taxon>
    </lineage>
</organism>
<evidence type="ECO:0000313" key="3">
    <source>
        <dbReference type="Proteomes" id="UP000295726"/>
    </source>
</evidence>
<dbReference type="RefSeq" id="WP_132383237.1">
    <property type="nucleotide sequence ID" value="NZ_DAIQXH010000010.1"/>
</dbReference>
<dbReference type="AlphaFoldDB" id="A0A4V2UR89"/>
<evidence type="ECO:0000259" key="1">
    <source>
        <dbReference type="SMART" id="SM00278"/>
    </source>
</evidence>
<dbReference type="Pfam" id="PF10531">
    <property type="entry name" value="SLBB"/>
    <property type="match status" value="1"/>
</dbReference>
<dbReference type="InterPro" id="IPR019554">
    <property type="entry name" value="Soluble_ligand-bd"/>
</dbReference>
<dbReference type="InterPro" id="IPR003583">
    <property type="entry name" value="Hlx-hairpin-Hlx_DNA-bd_motif"/>
</dbReference>
<proteinExistence type="predicted"/>
<accession>A0A4V2UR89</accession>
<dbReference type="GO" id="GO:0015628">
    <property type="term" value="P:protein secretion by the type II secretion system"/>
    <property type="evidence" value="ECO:0007669"/>
    <property type="project" value="TreeGrafter"/>
</dbReference>
<dbReference type="InterPro" id="IPR010994">
    <property type="entry name" value="RuvA_2-like"/>
</dbReference>
<dbReference type="EMBL" id="SLZZ01000028">
    <property type="protein sequence ID" value="TCS75591.1"/>
    <property type="molecule type" value="Genomic_DNA"/>
</dbReference>